<keyword evidence="2 6" id="KW-0853">WD repeat</keyword>
<keyword evidence="9" id="KW-1185">Reference proteome</keyword>
<protein>
    <submittedName>
        <fullName evidence="8">WD repeat-containing protein 76</fullName>
    </submittedName>
</protein>
<dbReference type="InterPro" id="IPR036322">
    <property type="entry name" value="WD40_repeat_dom_sf"/>
</dbReference>
<feature type="repeat" description="WD" evidence="6">
    <location>
        <begin position="298"/>
        <end position="333"/>
    </location>
</feature>
<evidence type="ECO:0000313" key="8">
    <source>
        <dbReference type="EMBL" id="GJS83326.1"/>
    </source>
</evidence>
<evidence type="ECO:0000256" key="4">
    <source>
        <dbReference type="ARBA" id="ARBA00022763"/>
    </source>
</evidence>
<evidence type="ECO:0000256" key="3">
    <source>
        <dbReference type="ARBA" id="ARBA00022737"/>
    </source>
</evidence>
<keyword evidence="4" id="KW-0227">DNA damage</keyword>
<comment type="caution">
    <text evidence="8">The sequence shown here is derived from an EMBL/GenBank/DDBJ whole genome shotgun (WGS) entry which is preliminary data.</text>
</comment>
<evidence type="ECO:0000256" key="1">
    <source>
        <dbReference type="ARBA" id="ARBA00005434"/>
    </source>
</evidence>
<evidence type="ECO:0000256" key="6">
    <source>
        <dbReference type="PROSITE-ProRule" id="PRU00221"/>
    </source>
</evidence>
<keyword evidence="3" id="KW-0677">Repeat</keyword>
<dbReference type="SMART" id="SM00320">
    <property type="entry name" value="WD40"/>
    <property type="match status" value="5"/>
</dbReference>
<name>A0ABQ4Z2B0_9ASTR</name>
<dbReference type="PROSITE" id="PS50082">
    <property type="entry name" value="WD_REPEATS_2"/>
    <property type="match status" value="1"/>
</dbReference>
<evidence type="ECO:0000313" key="9">
    <source>
        <dbReference type="Proteomes" id="UP001151760"/>
    </source>
</evidence>
<dbReference type="InterPro" id="IPR050853">
    <property type="entry name" value="WD_repeat_DNA-damage-binding"/>
</dbReference>
<dbReference type="PANTHER" id="PTHR14773">
    <property type="entry name" value="WD REPEAT-CONTAINING PROTEIN 76"/>
    <property type="match status" value="1"/>
</dbReference>
<gene>
    <name evidence="8" type="ORF">Tco_0749867</name>
</gene>
<dbReference type="InterPro" id="IPR019775">
    <property type="entry name" value="WD40_repeat_CS"/>
</dbReference>
<dbReference type="EMBL" id="BQNB010010892">
    <property type="protein sequence ID" value="GJS83326.1"/>
    <property type="molecule type" value="Genomic_DNA"/>
</dbReference>
<dbReference type="PROSITE" id="PS50294">
    <property type="entry name" value="WD_REPEATS_REGION"/>
    <property type="match status" value="1"/>
</dbReference>
<reference evidence="8" key="2">
    <citation type="submission" date="2022-01" db="EMBL/GenBank/DDBJ databases">
        <authorList>
            <person name="Yamashiro T."/>
            <person name="Shiraishi A."/>
            <person name="Satake H."/>
            <person name="Nakayama K."/>
        </authorList>
    </citation>
    <scope>NUCLEOTIDE SEQUENCE</scope>
</reference>
<feature type="compositionally biased region" description="Polar residues" evidence="7">
    <location>
        <begin position="90"/>
        <end position="105"/>
    </location>
</feature>
<proteinExistence type="inferred from homology"/>
<accession>A0ABQ4Z2B0</accession>
<dbReference type="PROSITE" id="PS00678">
    <property type="entry name" value="WD_REPEATS_1"/>
    <property type="match status" value="1"/>
</dbReference>
<comment type="similarity">
    <text evidence="1">Belongs to the WD repeat DDB2/WDR76 family.</text>
</comment>
<dbReference type="InterPro" id="IPR015943">
    <property type="entry name" value="WD40/YVTN_repeat-like_dom_sf"/>
</dbReference>
<sequence>MTGEKVTEYERKRIENIKRNEELLASLNIKSKLSDLSASSKRHRVQAKSYKLSPEKKLKSETPVVIRRSLRNQGMKPDSAGLKDDFTEPPKSSLTNLKSQVTSNKSPRELVPISMSDASTCSQSDAVLVNKILSVCELSDTKKANGKVRVAIDLKSMELEPENVARVVPNRILCVKFFPSADMKMVVVGNKFGNVGFWNLDSEGEEGDGIYMYHPHPGPVSAILIQPFSLNKIITSCYDGQIRSLDVEKQTFGLSYTTDHAIFSMSQRLDDVNSLYFGEGHGLVRVWDERSGKSSFSWELHDSRINTIDFNPVNINMMATSSSDGTACIWDLRKVGKSKPKSLKVITRKRAVHAAYFSPSGSLLATTSLDDKIGVLSGANYDDEFMINHYNQTGRWLSTFKGVWGWDDSYIFVGNMKRGVDVISTEERRLVTTLESPNMTAIPCRFDAHPCKPGMLAGATSGGQVYVWSS</sequence>
<dbReference type="InterPro" id="IPR001680">
    <property type="entry name" value="WD40_rpt"/>
</dbReference>
<dbReference type="Proteomes" id="UP001151760">
    <property type="component" value="Unassembled WGS sequence"/>
</dbReference>
<organism evidence="8 9">
    <name type="scientific">Tanacetum coccineum</name>
    <dbReference type="NCBI Taxonomy" id="301880"/>
    <lineage>
        <taxon>Eukaryota</taxon>
        <taxon>Viridiplantae</taxon>
        <taxon>Streptophyta</taxon>
        <taxon>Embryophyta</taxon>
        <taxon>Tracheophyta</taxon>
        <taxon>Spermatophyta</taxon>
        <taxon>Magnoliopsida</taxon>
        <taxon>eudicotyledons</taxon>
        <taxon>Gunneridae</taxon>
        <taxon>Pentapetalae</taxon>
        <taxon>asterids</taxon>
        <taxon>campanulids</taxon>
        <taxon>Asterales</taxon>
        <taxon>Asteraceae</taxon>
        <taxon>Asteroideae</taxon>
        <taxon>Anthemideae</taxon>
        <taxon>Anthemidinae</taxon>
        <taxon>Tanacetum</taxon>
    </lineage>
</organism>
<dbReference type="Gene3D" id="2.130.10.10">
    <property type="entry name" value="YVTN repeat-like/Quinoprotein amine dehydrogenase"/>
    <property type="match status" value="1"/>
</dbReference>
<keyword evidence="5" id="KW-0238">DNA-binding</keyword>
<evidence type="ECO:0000256" key="7">
    <source>
        <dbReference type="SAM" id="MobiDB-lite"/>
    </source>
</evidence>
<dbReference type="Pfam" id="PF00400">
    <property type="entry name" value="WD40"/>
    <property type="match status" value="1"/>
</dbReference>
<reference evidence="8" key="1">
    <citation type="journal article" date="2022" name="Int. J. Mol. Sci.">
        <title>Draft Genome of Tanacetum Coccineum: Genomic Comparison of Closely Related Tanacetum-Family Plants.</title>
        <authorList>
            <person name="Yamashiro T."/>
            <person name="Shiraishi A."/>
            <person name="Nakayama K."/>
            <person name="Satake H."/>
        </authorList>
    </citation>
    <scope>NUCLEOTIDE SEQUENCE</scope>
</reference>
<dbReference type="PANTHER" id="PTHR14773:SF0">
    <property type="entry name" value="WD REPEAT-CONTAINING PROTEIN 76"/>
    <property type="match status" value="1"/>
</dbReference>
<evidence type="ECO:0000256" key="2">
    <source>
        <dbReference type="ARBA" id="ARBA00022574"/>
    </source>
</evidence>
<evidence type="ECO:0000256" key="5">
    <source>
        <dbReference type="ARBA" id="ARBA00023125"/>
    </source>
</evidence>
<dbReference type="SUPFAM" id="SSF50978">
    <property type="entry name" value="WD40 repeat-like"/>
    <property type="match status" value="1"/>
</dbReference>
<feature type="region of interest" description="Disordered" evidence="7">
    <location>
        <begin position="35"/>
        <end position="108"/>
    </location>
</feature>